<organism evidence="2 3">
    <name type="scientific">Strongylus vulgaris</name>
    <name type="common">Blood worm</name>
    <dbReference type="NCBI Taxonomy" id="40348"/>
    <lineage>
        <taxon>Eukaryota</taxon>
        <taxon>Metazoa</taxon>
        <taxon>Ecdysozoa</taxon>
        <taxon>Nematoda</taxon>
        <taxon>Chromadorea</taxon>
        <taxon>Rhabditida</taxon>
        <taxon>Rhabditina</taxon>
        <taxon>Rhabditomorpha</taxon>
        <taxon>Strongyloidea</taxon>
        <taxon>Strongylidae</taxon>
        <taxon>Strongylus</taxon>
    </lineage>
</organism>
<protein>
    <submittedName>
        <fullName evidence="2">Uncharacterized protein</fullName>
    </submittedName>
</protein>
<dbReference type="Proteomes" id="UP000270094">
    <property type="component" value="Unassembled WGS sequence"/>
</dbReference>
<keyword evidence="1" id="KW-0472">Membrane</keyword>
<keyword evidence="3" id="KW-1185">Reference proteome</keyword>
<reference evidence="2 3" key="1">
    <citation type="submission" date="2018-11" db="EMBL/GenBank/DDBJ databases">
        <authorList>
            <consortium name="Pathogen Informatics"/>
        </authorList>
    </citation>
    <scope>NUCLEOTIDE SEQUENCE [LARGE SCALE GENOMIC DNA]</scope>
</reference>
<dbReference type="AlphaFoldDB" id="A0A3P7J6W2"/>
<evidence type="ECO:0000313" key="3">
    <source>
        <dbReference type="Proteomes" id="UP000270094"/>
    </source>
</evidence>
<feature type="transmembrane region" description="Helical" evidence="1">
    <location>
        <begin position="307"/>
        <end position="324"/>
    </location>
</feature>
<accession>A0A3P7J6W2</accession>
<keyword evidence="1" id="KW-1133">Transmembrane helix</keyword>
<keyword evidence="1" id="KW-0812">Transmembrane</keyword>
<sequence>MADTSQKAFAIVTSKSGQCSDDHSCIDRGGLCINASDQSEADYPEFKKAATYRLCCSFQAKGTGDLYPCKYGVALSSGEDIMSFQAKETRDLYPCKYGDALSSGETIISCTTDKDCNGFEEDSIAKCPDRYTYMRTELECEKPRDCMKGQVDESGAEERALCAEYFERNVAQKKRCCPIGQNVNAYCTRRKCYTFSDCNAGAYCDPWWKVCCYIGETKLDGSQHEKGEICQGSCSDKELFGKKIPQYCVRTSTADASGFCFLSPYLRVKDRDRTVNPVYNRTVNPVYNRTVNPVYNRTVIPVCKECLTILFTVSVILTVVFAFINN</sequence>
<evidence type="ECO:0000313" key="2">
    <source>
        <dbReference type="EMBL" id="VDM76283.1"/>
    </source>
</evidence>
<gene>
    <name evidence="2" type="ORF">SVUK_LOCUS11281</name>
</gene>
<dbReference type="EMBL" id="UYYB01096688">
    <property type="protein sequence ID" value="VDM76283.1"/>
    <property type="molecule type" value="Genomic_DNA"/>
</dbReference>
<proteinExistence type="predicted"/>
<name>A0A3P7J6W2_STRVU</name>
<dbReference type="OrthoDB" id="5804126at2759"/>
<evidence type="ECO:0000256" key="1">
    <source>
        <dbReference type="SAM" id="Phobius"/>
    </source>
</evidence>